<comment type="caution">
    <text evidence="1">The sequence shown here is derived from an EMBL/GenBank/DDBJ whole genome shotgun (WGS) entry which is preliminary data.</text>
</comment>
<protein>
    <recommendedName>
        <fullName evidence="3">Fimbrial assembly family protein</fullName>
    </recommendedName>
</protein>
<keyword evidence="2" id="KW-1185">Reference proteome</keyword>
<gene>
    <name evidence="1" type="ORF">ACFPTN_21550</name>
</gene>
<proteinExistence type="predicted"/>
<name>A0ABW1AY46_9RHOO</name>
<evidence type="ECO:0008006" key="3">
    <source>
        <dbReference type="Google" id="ProtNLM"/>
    </source>
</evidence>
<evidence type="ECO:0000313" key="1">
    <source>
        <dbReference type="EMBL" id="MFC5771974.1"/>
    </source>
</evidence>
<sequence length="479" mass="50704">MKPAPYILRVDDHGLQACQINDAGGLPAAGFAPGDTTGFAAWLARQPKERRYRLVFDLADEHVQVESMPRVRGADRRALLARRFATHFGDSPVTWMQSLGRGTDAPHQEKVVLHGLARPAALAPWLDAIGRRGARLEAAGSATLLLGHFAPRTLRLDGSLLLVAFTRCGMRLSHVEQGTVRFTRLVAGIRPAAEDWLHELERTCSYLLAQPDLCSGGLRTIVLDPSPAAGATPHAGDAAADRGPRHVAAAALLPAGSVPAGDDMGAIEVAQLHWLADMPRALRCHMRERSAGAGAAPLPRIVPYGTAAAVAGALVLAAFRWADAAALDREAGTIEARAASLRSELAGIESARGPLPAAAGDLLAVLGRFEREQTRHLPAPVLFSRLASALDAAPGIELDHLSWQREADAEGATDVKLGLRLDDAGPARLDALVDALERQGGRAFQRDVAEAAAMLTGSAADSPPMHAGLRFRFDVDGPQ</sequence>
<dbReference type="EMBL" id="JBHSOG010000102">
    <property type="protein sequence ID" value="MFC5771974.1"/>
    <property type="molecule type" value="Genomic_DNA"/>
</dbReference>
<dbReference type="Proteomes" id="UP001595974">
    <property type="component" value="Unassembled WGS sequence"/>
</dbReference>
<reference evidence="2" key="1">
    <citation type="journal article" date="2019" name="Int. J. Syst. Evol. Microbiol.">
        <title>The Global Catalogue of Microorganisms (GCM) 10K type strain sequencing project: providing services to taxonomists for standard genome sequencing and annotation.</title>
        <authorList>
            <consortium name="The Broad Institute Genomics Platform"/>
            <consortium name="The Broad Institute Genome Sequencing Center for Infectious Disease"/>
            <person name="Wu L."/>
            <person name="Ma J."/>
        </authorList>
    </citation>
    <scope>NUCLEOTIDE SEQUENCE [LARGE SCALE GENOMIC DNA]</scope>
    <source>
        <strain evidence="2">SHR3</strain>
    </source>
</reference>
<evidence type="ECO:0000313" key="2">
    <source>
        <dbReference type="Proteomes" id="UP001595974"/>
    </source>
</evidence>
<dbReference type="RefSeq" id="WP_157748394.1">
    <property type="nucleotide sequence ID" value="NZ_JBHSOG010000102.1"/>
</dbReference>
<organism evidence="1 2">
    <name type="scientific">Thauera sinica</name>
    <dbReference type="NCBI Taxonomy" id="2665146"/>
    <lineage>
        <taxon>Bacteria</taxon>
        <taxon>Pseudomonadati</taxon>
        <taxon>Pseudomonadota</taxon>
        <taxon>Betaproteobacteria</taxon>
        <taxon>Rhodocyclales</taxon>
        <taxon>Zoogloeaceae</taxon>
        <taxon>Thauera</taxon>
    </lineage>
</organism>
<accession>A0ABW1AY46</accession>